<feature type="compositionally biased region" description="Polar residues" evidence="1">
    <location>
        <begin position="108"/>
        <end position="122"/>
    </location>
</feature>
<name>A0A371CI41_9APHY</name>
<dbReference type="OrthoDB" id="2758297at2759"/>
<gene>
    <name evidence="2" type="ORF">OH76DRAFT_1413270</name>
</gene>
<sequence>MYNDANYNDASYRPVRADVKPTQPLPVMYDSHGNAVRVDPSQLRKVKGGYELMEATLSGPSSQQQKPQQRRASGIPQRVPAKIVRPQEARVQKVNMLAPRTPHGIPSTPDTAQSKLSGASTRTISVRRSPTTYWHGIPYMHRLFMKLAISKGWEVRKGAARVIDEEETAAAVKDAFLEETGIRLRVRELGRPLPILAFYSNREMDGVTQRQKYYIRRFLQELGYAKDFPLVWYSKKD</sequence>
<feature type="region of interest" description="Disordered" evidence="1">
    <location>
        <begin position="99"/>
        <end position="122"/>
    </location>
</feature>
<dbReference type="AlphaFoldDB" id="A0A371CI41"/>
<evidence type="ECO:0000256" key="1">
    <source>
        <dbReference type="SAM" id="MobiDB-lite"/>
    </source>
</evidence>
<protein>
    <submittedName>
        <fullName evidence="2">Uncharacterized protein</fullName>
    </submittedName>
</protein>
<accession>A0A371CI41</accession>
<feature type="compositionally biased region" description="Low complexity" evidence="1">
    <location>
        <begin position="60"/>
        <end position="71"/>
    </location>
</feature>
<organism evidence="2 3">
    <name type="scientific">Lentinus brumalis</name>
    <dbReference type="NCBI Taxonomy" id="2498619"/>
    <lineage>
        <taxon>Eukaryota</taxon>
        <taxon>Fungi</taxon>
        <taxon>Dikarya</taxon>
        <taxon>Basidiomycota</taxon>
        <taxon>Agaricomycotina</taxon>
        <taxon>Agaricomycetes</taxon>
        <taxon>Polyporales</taxon>
        <taxon>Polyporaceae</taxon>
        <taxon>Lentinus</taxon>
    </lineage>
</organism>
<keyword evidence="3" id="KW-1185">Reference proteome</keyword>
<dbReference type="Proteomes" id="UP000256964">
    <property type="component" value="Unassembled WGS sequence"/>
</dbReference>
<proteinExistence type="predicted"/>
<reference evidence="2 3" key="1">
    <citation type="journal article" date="2018" name="Biotechnol. Biofuels">
        <title>Integrative visual omics of the white-rot fungus Polyporus brumalis exposes the biotechnological potential of its oxidative enzymes for delignifying raw plant biomass.</title>
        <authorList>
            <person name="Miyauchi S."/>
            <person name="Rancon A."/>
            <person name="Drula E."/>
            <person name="Hage H."/>
            <person name="Chaduli D."/>
            <person name="Favel A."/>
            <person name="Grisel S."/>
            <person name="Henrissat B."/>
            <person name="Herpoel-Gimbert I."/>
            <person name="Ruiz-Duenas F.J."/>
            <person name="Chevret D."/>
            <person name="Hainaut M."/>
            <person name="Lin J."/>
            <person name="Wang M."/>
            <person name="Pangilinan J."/>
            <person name="Lipzen A."/>
            <person name="Lesage-Meessen L."/>
            <person name="Navarro D."/>
            <person name="Riley R."/>
            <person name="Grigoriev I.V."/>
            <person name="Zhou S."/>
            <person name="Raouche S."/>
            <person name="Rosso M.N."/>
        </authorList>
    </citation>
    <scope>NUCLEOTIDE SEQUENCE [LARGE SCALE GENOMIC DNA]</scope>
    <source>
        <strain evidence="2 3">BRFM 1820</strain>
    </source>
</reference>
<dbReference type="EMBL" id="KZ857608">
    <property type="protein sequence ID" value="RDX39958.1"/>
    <property type="molecule type" value="Genomic_DNA"/>
</dbReference>
<evidence type="ECO:0000313" key="3">
    <source>
        <dbReference type="Proteomes" id="UP000256964"/>
    </source>
</evidence>
<evidence type="ECO:0000313" key="2">
    <source>
        <dbReference type="EMBL" id="RDX39958.1"/>
    </source>
</evidence>
<feature type="region of interest" description="Disordered" evidence="1">
    <location>
        <begin position="56"/>
        <end position="77"/>
    </location>
</feature>